<name>A0ABT0XXY0_9ACTN</name>
<feature type="transmembrane region" description="Helical" evidence="7">
    <location>
        <begin position="176"/>
        <end position="197"/>
    </location>
</feature>
<feature type="transmembrane region" description="Helical" evidence="7">
    <location>
        <begin position="12"/>
        <end position="38"/>
    </location>
</feature>
<feature type="region of interest" description="Disordered" evidence="6">
    <location>
        <begin position="214"/>
        <end position="233"/>
    </location>
</feature>
<feature type="transmembrane region" description="Helical" evidence="7">
    <location>
        <begin position="148"/>
        <end position="170"/>
    </location>
</feature>
<accession>A0ABT0XXY0</accession>
<keyword evidence="2" id="KW-1003">Cell membrane</keyword>
<evidence type="ECO:0000313" key="10">
    <source>
        <dbReference type="Proteomes" id="UP001523216"/>
    </source>
</evidence>
<dbReference type="Proteomes" id="UP001523216">
    <property type="component" value="Unassembled WGS sequence"/>
</dbReference>
<feature type="transmembrane region" description="Helical" evidence="7">
    <location>
        <begin position="284"/>
        <end position="304"/>
    </location>
</feature>
<evidence type="ECO:0000256" key="6">
    <source>
        <dbReference type="SAM" id="MobiDB-lite"/>
    </source>
</evidence>
<feature type="transmembrane region" description="Helical" evidence="7">
    <location>
        <begin position="75"/>
        <end position="97"/>
    </location>
</feature>
<dbReference type="PANTHER" id="PTHR23513:SF6">
    <property type="entry name" value="MAJOR FACILITATOR SUPERFAMILY ASSOCIATED DOMAIN-CONTAINING PROTEIN"/>
    <property type="match status" value="1"/>
</dbReference>
<sequence length="467" mass="50015">MGVIQGHVRVFYQLLVNTLLVSVTNFTVWFAITFYTYIETRSVFATGVISGIFLVLTALTGIWFGSLVDHRPKKLMMQISAGVSLTLYVVALALYQVTPREEFRDPASVTLWILIVLLMVGVIAGNIRTIALPTMVTALIEEDTRDRANGLVGTASGVSFLVTSVISGLLVALGGMFWVLVVALVVLGLSIVHLGLVRVPTGLTEPAAAPAQPASVTAATGEPVPGSKSETPVSKIDLRGTMRVIAQVPGLTALIIFSAFNNLLGGIFMALLDAYGLSMMSVQGWGLLWGVLSTGFIVGGLLIARTGLGRNPVRLLLLINVVCWTVTLLFPLRDSVIWLTVGLYVYMLVVPYAEAAEQTILQKVVPYERQGRVFGFAQSVEQAASPLTAFLIAPVAQFVFIPYMTDGAGARLIGDWFGTGPARGLALVFVLTGIAGLIATVIALRSRPYRRLSKRYTQTPDTVAVSG</sequence>
<reference evidence="9 10" key="1">
    <citation type="submission" date="2022-06" db="EMBL/GenBank/DDBJ databases">
        <title>Actinoplanes abujensis sp. nov., isolated from Nigerian arid soil.</title>
        <authorList>
            <person name="Ding P."/>
        </authorList>
    </citation>
    <scope>NUCLEOTIDE SEQUENCE [LARGE SCALE GENOMIC DNA]</scope>
    <source>
        <strain evidence="10">TRM88002</strain>
    </source>
</reference>
<keyword evidence="4 7" id="KW-1133">Transmembrane helix</keyword>
<dbReference type="SUPFAM" id="SSF103473">
    <property type="entry name" value="MFS general substrate transporter"/>
    <property type="match status" value="1"/>
</dbReference>
<feature type="transmembrane region" description="Helical" evidence="7">
    <location>
        <begin position="387"/>
        <end position="405"/>
    </location>
</feature>
<dbReference type="PROSITE" id="PS50850">
    <property type="entry name" value="MFS"/>
    <property type="match status" value="1"/>
</dbReference>
<comment type="caution">
    <text evidence="9">The sequence shown here is derived from an EMBL/GenBank/DDBJ whole genome shotgun (WGS) entry which is preliminary data.</text>
</comment>
<keyword evidence="3 7" id="KW-0812">Transmembrane</keyword>
<keyword evidence="5 7" id="KW-0472">Membrane</keyword>
<dbReference type="Pfam" id="PF07690">
    <property type="entry name" value="MFS_1"/>
    <property type="match status" value="1"/>
</dbReference>
<evidence type="ECO:0000256" key="5">
    <source>
        <dbReference type="ARBA" id="ARBA00023136"/>
    </source>
</evidence>
<feature type="transmembrane region" description="Helical" evidence="7">
    <location>
        <begin position="313"/>
        <end position="330"/>
    </location>
</feature>
<dbReference type="RefSeq" id="WP_251798480.1">
    <property type="nucleotide sequence ID" value="NZ_JAMQOL010000016.1"/>
</dbReference>
<comment type="subcellular location">
    <subcellularLocation>
        <location evidence="1">Cell membrane</location>
        <topology evidence="1">Multi-pass membrane protein</topology>
    </subcellularLocation>
</comment>
<evidence type="ECO:0000313" key="9">
    <source>
        <dbReference type="EMBL" id="MCM4078643.1"/>
    </source>
</evidence>
<evidence type="ECO:0000256" key="7">
    <source>
        <dbReference type="SAM" id="Phobius"/>
    </source>
</evidence>
<evidence type="ECO:0000256" key="3">
    <source>
        <dbReference type="ARBA" id="ARBA00022692"/>
    </source>
</evidence>
<feature type="transmembrane region" description="Helical" evidence="7">
    <location>
        <begin position="425"/>
        <end position="444"/>
    </location>
</feature>
<dbReference type="InterPro" id="IPR020846">
    <property type="entry name" value="MFS_dom"/>
</dbReference>
<feature type="transmembrane region" description="Helical" evidence="7">
    <location>
        <begin position="109"/>
        <end position="127"/>
    </location>
</feature>
<gene>
    <name evidence="9" type="ORF">LXN57_13790</name>
</gene>
<dbReference type="InterPro" id="IPR036259">
    <property type="entry name" value="MFS_trans_sf"/>
</dbReference>
<dbReference type="InterPro" id="IPR011701">
    <property type="entry name" value="MFS"/>
</dbReference>
<feature type="domain" description="Major facilitator superfamily (MFS) profile" evidence="8">
    <location>
        <begin position="1"/>
        <end position="451"/>
    </location>
</feature>
<proteinExistence type="predicted"/>
<protein>
    <submittedName>
        <fullName evidence="9">MFS transporter</fullName>
    </submittedName>
</protein>
<feature type="transmembrane region" description="Helical" evidence="7">
    <location>
        <begin position="248"/>
        <end position="272"/>
    </location>
</feature>
<dbReference type="PANTHER" id="PTHR23513">
    <property type="entry name" value="INTEGRAL MEMBRANE EFFLUX PROTEIN-RELATED"/>
    <property type="match status" value="1"/>
</dbReference>
<evidence type="ECO:0000256" key="4">
    <source>
        <dbReference type="ARBA" id="ARBA00022989"/>
    </source>
</evidence>
<dbReference type="EMBL" id="JAMQOL010000016">
    <property type="protein sequence ID" value="MCM4078643.1"/>
    <property type="molecule type" value="Genomic_DNA"/>
</dbReference>
<feature type="transmembrane region" description="Helical" evidence="7">
    <location>
        <begin position="336"/>
        <end position="353"/>
    </location>
</feature>
<evidence type="ECO:0000259" key="8">
    <source>
        <dbReference type="PROSITE" id="PS50850"/>
    </source>
</evidence>
<dbReference type="Gene3D" id="1.20.1250.20">
    <property type="entry name" value="MFS general substrate transporter like domains"/>
    <property type="match status" value="1"/>
</dbReference>
<evidence type="ECO:0000256" key="1">
    <source>
        <dbReference type="ARBA" id="ARBA00004651"/>
    </source>
</evidence>
<organism evidence="9 10">
    <name type="scientific">Paractinoplanes hotanensis</name>
    <dbReference type="NCBI Taxonomy" id="2906497"/>
    <lineage>
        <taxon>Bacteria</taxon>
        <taxon>Bacillati</taxon>
        <taxon>Actinomycetota</taxon>
        <taxon>Actinomycetes</taxon>
        <taxon>Micromonosporales</taxon>
        <taxon>Micromonosporaceae</taxon>
        <taxon>Paractinoplanes</taxon>
    </lineage>
</organism>
<evidence type="ECO:0000256" key="2">
    <source>
        <dbReference type="ARBA" id="ARBA00022475"/>
    </source>
</evidence>
<feature type="transmembrane region" description="Helical" evidence="7">
    <location>
        <begin position="44"/>
        <end position="68"/>
    </location>
</feature>
<keyword evidence="10" id="KW-1185">Reference proteome</keyword>